<proteinExistence type="predicted"/>
<evidence type="ECO:0000313" key="3">
    <source>
        <dbReference type="Proteomes" id="UP000324748"/>
    </source>
</evidence>
<protein>
    <submittedName>
        <fullName evidence="2">Uncharacterized protein</fullName>
    </submittedName>
</protein>
<organism evidence="2 3">
    <name type="scientific">Puccinia graminis f. sp. tritici</name>
    <dbReference type="NCBI Taxonomy" id="56615"/>
    <lineage>
        <taxon>Eukaryota</taxon>
        <taxon>Fungi</taxon>
        <taxon>Dikarya</taxon>
        <taxon>Basidiomycota</taxon>
        <taxon>Pucciniomycotina</taxon>
        <taxon>Pucciniomycetes</taxon>
        <taxon>Pucciniales</taxon>
        <taxon>Pucciniaceae</taxon>
        <taxon>Puccinia</taxon>
    </lineage>
</organism>
<feature type="region of interest" description="Disordered" evidence="1">
    <location>
        <begin position="40"/>
        <end position="60"/>
    </location>
</feature>
<reference evidence="2 3" key="1">
    <citation type="submission" date="2019-05" db="EMBL/GenBank/DDBJ databases">
        <title>Emergence of the Ug99 lineage of the wheat stem rust pathogen through somatic hybridization.</title>
        <authorList>
            <person name="Li F."/>
            <person name="Upadhyaya N.M."/>
            <person name="Sperschneider J."/>
            <person name="Matny O."/>
            <person name="Nguyen-Phuc H."/>
            <person name="Mago R."/>
            <person name="Raley C."/>
            <person name="Miller M.E."/>
            <person name="Silverstein K.A.T."/>
            <person name="Henningsen E."/>
            <person name="Hirsch C.D."/>
            <person name="Visser B."/>
            <person name="Pretorius Z.A."/>
            <person name="Steffenson B.J."/>
            <person name="Schwessinger B."/>
            <person name="Dodds P.N."/>
            <person name="Figueroa M."/>
        </authorList>
    </citation>
    <scope>NUCLEOTIDE SEQUENCE [LARGE SCALE GENOMIC DNA]</scope>
    <source>
        <strain evidence="2">21-0</strain>
    </source>
</reference>
<dbReference type="Proteomes" id="UP000324748">
    <property type="component" value="Unassembled WGS sequence"/>
</dbReference>
<accession>A0A5B0NDW3</accession>
<gene>
    <name evidence="2" type="ORF">PGT21_010823</name>
</gene>
<name>A0A5B0NDW3_PUCGR</name>
<dbReference type="EMBL" id="VSWC01000105">
    <property type="protein sequence ID" value="KAA1086754.1"/>
    <property type="molecule type" value="Genomic_DNA"/>
</dbReference>
<evidence type="ECO:0000256" key="1">
    <source>
        <dbReference type="SAM" id="MobiDB-lite"/>
    </source>
</evidence>
<dbReference type="AlphaFoldDB" id="A0A5B0NDW3"/>
<sequence length="165" mass="17542">MNVLAGGGWTHESITSLEDTEVVERPFPSVGVLPVPAGALEDAETNPRPEETLSGQGAPARRALSQRVSHLILSAYPSYGNSPVDPGALIQLMMIWSTGQKHLRHADIPPVAGIAVALEKDCCCPAVSLASGCRQFRTTEVCAMPMGHAMTGMAQLPRAQPYQLQ</sequence>
<comment type="caution">
    <text evidence="2">The sequence shown here is derived from an EMBL/GenBank/DDBJ whole genome shotgun (WGS) entry which is preliminary data.</text>
</comment>
<keyword evidence="3" id="KW-1185">Reference proteome</keyword>
<evidence type="ECO:0000313" key="2">
    <source>
        <dbReference type="EMBL" id="KAA1086754.1"/>
    </source>
</evidence>